<reference evidence="1" key="1">
    <citation type="journal article" date="2021" name="New Phytol.">
        <title>Evolutionary innovations through gain and loss of genes in the ectomycorrhizal Boletales.</title>
        <authorList>
            <person name="Wu G."/>
            <person name="Miyauchi S."/>
            <person name="Morin E."/>
            <person name="Kuo A."/>
            <person name="Drula E."/>
            <person name="Varga T."/>
            <person name="Kohler A."/>
            <person name="Feng B."/>
            <person name="Cao Y."/>
            <person name="Lipzen A."/>
            <person name="Daum C."/>
            <person name="Hundley H."/>
            <person name="Pangilinan J."/>
            <person name="Johnson J."/>
            <person name="Barry K."/>
            <person name="LaButti K."/>
            <person name="Ng V."/>
            <person name="Ahrendt S."/>
            <person name="Min B."/>
            <person name="Choi I.G."/>
            <person name="Park H."/>
            <person name="Plett J.M."/>
            <person name="Magnuson J."/>
            <person name="Spatafora J.W."/>
            <person name="Nagy L.G."/>
            <person name="Henrissat B."/>
            <person name="Grigoriev I.V."/>
            <person name="Yang Z.L."/>
            <person name="Xu J."/>
            <person name="Martin F.M."/>
        </authorList>
    </citation>
    <scope>NUCLEOTIDE SEQUENCE</scope>
    <source>
        <strain evidence="1">ATCC 28755</strain>
    </source>
</reference>
<sequence>MAWLSTTTSTHGQCSQPLPFELERYIFILASANSPLNNICSYLLVARRVHCWTEKLLYQSVTLSDEERACQFISSLALRPDFAQAKVTTLCMTGSVHIATATQILWLCKGVTDLVLWIPPSYEAAASSALSESLNTLPLVRISFPLSLICGGLRVEFPSLPSIDLFTKITHLELLEGWVLWNSTLGVEFLPCLTHLSLCLSVGRTDAALLHAVLGHPNMQAMILRIQDHERAQGWLDGAGISDRRVVLVDQLEQEIILAGAQTTLWQYADHIVQQRSQ</sequence>
<dbReference type="EMBL" id="MU268527">
    <property type="protein sequence ID" value="KAH7904300.1"/>
    <property type="molecule type" value="Genomic_DNA"/>
</dbReference>
<proteinExistence type="predicted"/>
<keyword evidence="2" id="KW-1185">Reference proteome</keyword>
<evidence type="ECO:0000313" key="1">
    <source>
        <dbReference type="EMBL" id="KAH7904300.1"/>
    </source>
</evidence>
<organism evidence="1 2">
    <name type="scientific">Hygrophoropsis aurantiaca</name>
    <dbReference type="NCBI Taxonomy" id="72124"/>
    <lineage>
        <taxon>Eukaryota</taxon>
        <taxon>Fungi</taxon>
        <taxon>Dikarya</taxon>
        <taxon>Basidiomycota</taxon>
        <taxon>Agaricomycotina</taxon>
        <taxon>Agaricomycetes</taxon>
        <taxon>Agaricomycetidae</taxon>
        <taxon>Boletales</taxon>
        <taxon>Coniophorineae</taxon>
        <taxon>Hygrophoropsidaceae</taxon>
        <taxon>Hygrophoropsis</taxon>
    </lineage>
</organism>
<comment type="caution">
    <text evidence="1">The sequence shown here is derived from an EMBL/GenBank/DDBJ whole genome shotgun (WGS) entry which is preliminary data.</text>
</comment>
<name>A0ACB7ZSX8_9AGAM</name>
<protein>
    <submittedName>
        <fullName evidence="1">Uncharacterized protein</fullName>
    </submittedName>
</protein>
<dbReference type="Proteomes" id="UP000790377">
    <property type="component" value="Unassembled WGS sequence"/>
</dbReference>
<evidence type="ECO:0000313" key="2">
    <source>
        <dbReference type="Proteomes" id="UP000790377"/>
    </source>
</evidence>
<accession>A0ACB7ZSX8</accession>
<gene>
    <name evidence="1" type="ORF">BJ138DRAFT_1239099</name>
</gene>